<sequence>MNGPHETTETHIQRLLERSLNSFALPAALIGRLDSALTHASSLSSAHHSKGRHRETYRHTFLLSDGSALTLWEVVHTAARGDTPLHELFAAEADAREASARLLGGEEPPPGPADADGDGFAHDIRISPPELLAAQPSALPRLYVSDNSPDHARRVLRRAENADRPGEATARLLRTAFAHHIAQVFGHWSHAEEGGGFMLYEHAFLLLDGTETSLWEVEHTATPDGRHMCEVYLDEGAARAALERRSRVR</sequence>
<evidence type="ECO:0000313" key="1">
    <source>
        <dbReference type="EMBL" id="GAA3720808.1"/>
    </source>
</evidence>
<dbReference type="InterPro" id="IPR046195">
    <property type="entry name" value="DUF6227"/>
</dbReference>
<organism evidence="1 2">
    <name type="scientific">Streptomyces tremellae</name>
    <dbReference type="NCBI Taxonomy" id="1124239"/>
    <lineage>
        <taxon>Bacteria</taxon>
        <taxon>Bacillati</taxon>
        <taxon>Actinomycetota</taxon>
        <taxon>Actinomycetes</taxon>
        <taxon>Kitasatosporales</taxon>
        <taxon>Streptomycetaceae</taxon>
        <taxon>Streptomyces</taxon>
    </lineage>
</organism>
<comment type="caution">
    <text evidence="1">The sequence shown here is derived from an EMBL/GenBank/DDBJ whole genome shotgun (WGS) entry which is preliminary data.</text>
</comment>
<protein>
    <submittedName>
        <fullName evidence="1">DUF6227 family protein</fullName>
    </submittedName>
</protein>
<reference evidence="2" key="1">
    <citation type="journal article" date="2019" name="Int. J. Syst. Evol. Microbiol.">
        <title>The Global Catalogue of Microorganisms (GCM) 10K type strain sequencing project: providing services to taxonomists for standard genome sequencing and annotation.</title>
        <authorList>
            <consortium name="The Broad Institute Genomics Platform"/>
            <consortium name="The Broad Institute Genome Sequencing Center for Infectious Disease"/>
            <person name="Wu L."/>
            <person name="Ma J."/>
        </authorList>
    </citation>
    <scope>NUCLEOTIDE SEQUENCE [LARGE SCALE GENOMIC DNA]</scope>
    <source>
        <strain evidence="2">JCM 30846</strain>
    </source>
</reference>
<keyword evidence="2" id="KW-1185">Reference proteome</keyword>
<dbReference type="Pfam" id="PF19738">
    <property type="entry name" value="DUF6227"/>
    <property type="match status" value="1"/>
</dbReference>
<name>A0ABP7EM05_9ACTN</name>
<accession>A0ABP7EM05</accession>
<evidence type="ECO:0000313" key="2">
    <source>
        <dbReference type="Proteomes" id="UP001499884"/>
    </source>
</evidence>
<dbReference type="EMBL" id="BAABEP010000008">
    <property type="protein sequence ID" value="GAA3720808.1"/>
    <property type="molecule type" value="Genomic_DNA"/>
</dbReference>
<proteinExistence type="predicted"/>
<dbReference type="Proteomes" id="UP001499884">
    <property type="component" value="Unassembled WGS sequence"/>
</dbReference>
<gene>
    <name evidence="1" type="ORF">GCM10023082_17840</name>
</gene>
<dbReference type="RefSeq" id="WP_345643561.1">
    <property type="nucleotide sequence ID" value="NZ_BAABEP010000008.1"/>
</dbReference>